<dbReference type="PANTHER" id="PTHR37841:SF1">
    <property type="entry name" value="DUF3298 DOMAIN-CONTAINING PROTEIN"/>
    <property type="match status" value="1"/>
</dbReference>
<dbReference type="AlphaFoldDB" id="A0A6I3QPY1"/>
<protein>
    <recommendedName>
        <fullName evidence="3">WG repeat-containing protein</fullName>
    </recommendedName>
</protein>
<dbReference type="EMBL" id="WMZR01000013">
    <property type="protein sequence ID" value="MTS52007.1"/>
    <property type="molecule type" value="Genomic_DNA"/>
</dbReference>
<comment type="caution">
    <text evidence="1">The sequence shown here is derived from an EMBL/GenBank/DDBJ whole genome shotgun (WGS) entry which is preliminary data.</text>
</comment>
<evidence type="ECO:0008006" key="3">
    <source>
        <dbReference type="Google" id="ProtNLM"/>
    </source>
</evidence>
<reference evidence="1 2" key="1">
    <citation type="journal article" date="2019" name="Nat. Med.">
        <title>A library of human gut bacterial isolates paired with longitudinal multiomics data enables mechanistic microbiome research.</title>
        <authorList>
            <person name="Poyet M."/>
            <person name="Groussin M."/>
            <person name="Gibbons S.M."/>
            <person name="Avila-Pacheco J."/>
            <person name="Jiang X."/>
            <person name="Kearney S.M."/>
            <person name="Perrotta A.R."/>
            <person name="Berdy B."/>
            <person name="Zhao S."/>
            <person name="Lieberman T.D."/>
            <person name="Swanson P.K."/>
            <person name="Smith M."/>
            <person name="Roesemann S."/>
            <person name="Alexander J.E."/>
            <person name="Rich S.A."/>
            <person name="Livny J."/>
            <person name="Vlamakis H."/>
            <person name="Clish C."/>
            <person name="Bullock K."/>
            <person name="Deik A."/>
            <person name="Scott J."/>
            <person name="Pierce K.A."/>
            <person name="Xavier R.J."/>
            <person name="Alm E.J."/>
        </authorList>
    </citation>
    <scope>NUCLEOTIDE SEQUENCE [LARGE SCALE GENOMIC DNA]</scope>
    <source>
        <strain evidence="1 2">BIOML-A7</strain>
    </source>
</reference>
<dbReference type="Pfam" id="PF14903">
    <property type="entry name" value="WG_beta_rep"/>
    <property type="match status" value="3"/>
</dbReference>
<sequence>MMKVETSTVLHNEEIIANKKKFSAQTVAICTMAVVIAVMAIMLLVLLTDTKTDDESSISSLLDAPLFDDNGLLAAQSDGRWGFINDKGEWVVNPQFAWVGEFTEQGLCVVRNEEQYGYIGLDGKYIINPIFLDAESFSGNNLAAAQDKETEKWGYINESGEFVISPQFDSAYSFDKEGRAVVEVNEKYGVIGVDGKYIINPQFETDFHFDKPHGTAVVCSGKKYGIIDSQGSYILNPTFLKLSGCYADGYRICISETDKKVRLTDENGEELVSAGFDAFEWYYSISEDDDKEICKKADCTEEIYKNGYCFTHWLLS</sequence>
<dbReference type="PANTHER" id="PTHR37841">
    <property type="entry name" value="GLR2918 PROTEIN"/>
    <property type="match status" value="1"/>
</dbReference>
<gene>
    <name evidence="1" type="ORF">GMD52_10680</name>
</gene>
<organism evidence="1 2">
    <name type="scientific">Ruthenibacterium lactatiformans</name>
    <dbReference type="NCBI Taxonomy" id="1550024"/>
    <lineage>
        <taxon>Bacteria</taxon>
        <taxon>Bacillati</taxon>
        <taxon>Bacillota</taxon>
        <taxon>Clostridia</taxon>
        <taxon>Eubacteriales</taxon>
        <taxon>Oscillospiraceae</taxon>
        <taxon>Ruthenibacterium</taxon>
    </lineage>
</organism>
<dbReference type="InterPro" id="IPR032774">
    <property type="entry name" value="WG_beta_rep"/>
</dbReference>
<accession>A0A6I3QPY1</accession>
<proteinExistence type="predicted"/>
<dbReference type="SUPFAM" id="SSF69360">
    <property type="entry name" value="Cell wall binding repeat"/>
    <property type="match status" value="1"/>
</dbReference>
<name>A0A6I3QPY1_9FIRM</name>
<evidence type="ECO:0000313" key="1">
    <source>
        <dbReference type="EMBL" id="MTS52007.1"/>
    </source>
</evidence>
<evidence type="ECO:0000313" key="2">
    <source>
        <dbReference type="Proteomes" id="UP000449193"/>
    </source>
</evidence>
<dbReference type="Proteomes" id="UP000449193">
    <property type="component" value="Unassembled WGS sequence"/>
</dbReference>